<feature type="region of interest" description="Disordered" evidence="1">
    <location>
        <begin position="294"/>
        <end position="363"/>
    </location>
</feature>
<dbReference type="EMBL" id="JARKIF010000002">
    <property type="protein sequence ID" value="KAJ7646935.1"/>
    <property type="molecule type" value="Genomic_DNA"/>
</dbReference>
<evidence type="ECO:0000313" key="3">
    <source>
        <dbReference type="EMBL" id="KAJ7646581.1"/>
    </source>
</evidence>
<feature type="region of interest" description="Disordered" evidence="1">
    <location>
        <begin position="105"/>
        <end position="132"/>
    </location>
</feature>
<dbReference type="EMBL" id="JARKIF010000002">
    <property type="protein sequence ID" value="KAJ7646581.1"/>
    <property type="molecule type" value="Genomic_DNA"/>
</dbReference>
<gene>
    <name evidence="2" type="ORF">FB45DRAFT_1027166</name>
    <name evidence="3" type="ORF">FB45DRAFT_178080</name>
    <name evidence="4" type="ORF">FB45DRAFT_184391</name>
</gene>
<dbReference type="Proteomes" id="UP001221142">
    <property type="component" value="Unassembled WGS sequence"/>
</dbReference>
<evidence type="ECO:0000313" key="4">
    <source>
        <dbReference type="EMBL" id="KAJ7646935.1"/>
    </source>
</evidence>
<keyword evidence="5" id="KW-1185">Reference proteome</keyword>
<comment type="caution">
    <text evidence="2">The sequence shown here is derived from an EMBL/GenBank/DDBJ whole genome shotgun (WGS) entry which is preliminary data.</text>
</comment>
<feature type="compositionally biased region" description="Acidic residues" evidence="1">
    <location>
        <begin position="338"/>
        <end position="349"/>
    </location>
</feature>
<protein>
    <submittedName>
        <fullName evidence="2">Uncharacterized protein</fullName>
    </submittedName>
</protein>
<organism evidence="2 5">
    <name type="scientific">Roridomyces roridus</name>
    <dbReference type="NCBI Taxonomy" id="1738132"/>
    <lineage>
        <taxon>Eukaryota</taxon>
        <taxon>Fungi</taxon>
        <taxon>Dikarya</taxon>
        <taxon>Basidiomycota</taxon>
        <taxon>Agaricomycotina</taxon>
        <taxon>Agaricomycetes</taxon>
        <taxon>Agaricomycetidae</taxon>
        <taxon>Agaricales</taxon>
        <taxon>Marasmiineae</taxon>
        <taxon>Mycenaceae</taxon>
        <taxon>Roridomyces</taxon>
    </lineage>
</organism>
<evidence type="ECO:0000313" key="5">
    <source>
        <dbReference type="Proteomes" id="UP001221142"/>
    </source>
</evidence>
<name>A0AAD7BXJ7_9AGAR</name>
<accession>A0AAD7BXJ7</accession>
<evidence type="ECO:0000256" key="1">
    <source>
        <dbReference type="SAM" id="MobiDB-lite"/>
    </source>
</evidence>
<reference evidence="2" key="1">
    <citation type="submission" date="2023-03" db="EMBL/GenBank/DDBJ databases">
        <title>Massive genome expansion in bonnet fungi (Mycena s.s.) driven by repeated elements and novel gene families across ecological guilds.</title>
        <authorList>
            <consortium name="Lawrence Berkeley National Laboratory"/>
            <person name="Harder C.B."/>
            <person name="Miyauchi S."/>
            <person name="Viragh M."/>
            <person name="Kuo A."/>
            <person name="Thoen E."/>
            <person name="Andreopoulos B."/>
            <person name="Lu D."/>
            <person name="Skrede I."/>
            <person name="Drula E."/>
            <person name="Henrissat B."/>
            <person name="Morin E."/>
            <person name="Kohler A."/>
            <person name="Barry K."/>
            <person name="LaButti K."/>
            <person name="Morin E."/>
            <person name="Salamov A."/>
            <person name="Lipzen A."/>
            <person name="Mereny Z."/>
            <person name="Hegedus B."/>
            <person name="Baldrian P."/>
            <person name="Stursova M."/>
            <person name="Weitz H."/>
            <person name="Taylor A."/>
            <person name="Grigoriev I.V."/>
            <person name="Nagy L.G."/>
            <person name="Martin F."/>
            <person name="Kauserud H."/>
        </authorList>
    </citation>
    <scope>NUCLEOTIDE SEQUENCE</scope>
    <source>
        <strain evidence="2">9284</strain>
    </source>
</reference>
<dbReference type="AlphaFoldDB" id="A0AAD7BXJ7"/>
<evidence type="ECO:0000313" key="2">
    <source>
        <dbReference type="EMBL" id="KAJ7633054.1"/>
    </source>
</evidence>
<dbReference type="EMBL" id="JARKIF010000008">
    <property type="protein sequence ID" value="KAJ7633054.1"/>
    <property type="molecule type" value="Genomic_DNA"/>
</dbReference>
<sequence length="439" mass="47646">MSDLGECTAQSKLDQEECDCTTYEEAPELQEYCGNCYHHKKHHILARPMKKPSKVNNLLAGIAGRGSASSSKKPFSLAAFSSRSGASSSSKKAAANLDAANKEANKGLRQAPAADANTAKKKGKGKKPEASADTFQVMSVEIIPCGTKSSQTSASGLRLPKAFQNVPNKIQTQLAVKNGLATMKPLKGENGIWFDRAADHAETVAALTKLLPSPFEYFARIQRESGNEEEPAWCIAAGINSKLSIAPEPRPDGSVLDINKGSGTTGFRHARIFIVSIDPIPAALLAEWASEAADSAEHSFRKPTAGDDDSENEEDSEEDATIVEPKARNKRRLVSVPSDEESEAAEPEADQPAKKKARESTSRKWSRVRTPEFLKDEIAKELEAAADVIDLTVDEGKPRNLSTPEFTSYYDSSQWDYCASLFDGATLGNPYNKEVKFKF</sequence>
<feature type="compositionally biased region" description="Acidic residues" evidence="1">
    <location>
        <begin position="306"/>
        <end position="321"/>
    </location>
</feature>
<proteinExistence type="predicted"/>